<comment type="caution">
    <text evidence="1">The sequence shown here is derived from an EMBL/GenBank/DDBJ whole genome shotgun (WGS) entry which is preliminary data.</text>
</comment>
<dbReference type="PANTHER" id="PTHR35526:SF3">
    <property type="entry name" value="ANTI-SIGMA-F FACTOR RSBW"/>
    <property type="match status" value="1"/>
</dbReference>
<dbReference type="Gene3D" id="3.30.565.10">
    <property type="entry name" value="Histidine kinase-like ATPase, C-terminal domain"/>
    <property type="match status" value="1"/>
</dbReference>
<protein>
    <recommendedName>
        <fullName evidence="3">ATP-binding protein</fullName>
    </recommendedName>
</protein>
<evidence type="ECO:0008006" key="3">
    <source>
        <dbReference type="Google" id="ProtNLM"/>
    </source>
</evidence>
<evidence type="ECO:0000313" key="2">
    <source>
        <dbReference type="Proteomes" id="UP000251891"/>
    </source>
</evidence>
<dbReference type="CDD" id="cd16936">
    <property type="entry name" value="HATPase_RsbW-like"/>
    <property type="match status" value="1"/>
</dbReference>
<evidence type="ECO:0000313" key="1">
    <source>
        <dbReference type="EMBL" id="RAY11710.1"/>
    </source>
</evidence>
<dbReference type="InterPro" id="IPR036890">
    <property type="entry name" value="HATPase_C_sf"/>
</dbReference>
<keyword evidence="2" id="KW-1185">Reference proteome</keyword>
<name>A0A365GY01_9ACTN</name>
<proteinExistence type="predicted"/>
<dbReference type="PANTHER" id="PTHR35526">
    <property type="entry name" value="ANTI-SIGMA-F FACTOR RSBW-RELATED"/>
    <property type="match status" value="1"/>
</dbReference>
<accession>A0A365GY01</accession>
<organism evidence="1 2">
    <name type="scientific">Actinomadura craniellae</name>
    <dbReference type="NCBI Taxonomy" id="2231787"/>
    <lineage>
        <taxon>Bacteria</taxon>
        <taxon>Bacillati</taxon>
        <taxon>Actinomycetota</taxon>
        <taxon>Actinomycetes</taxon>
        <taxon>Streptosporangiales</taxon>
        <taxon>Thermomonosporaceae</taxon>
        <taxon>Actinomadura</taxon>
    </lineage>
</organism>
<dbReference type="InterPro" id="IPR050267">
    <property type="entry name" value="Anti-sigma-factor_SerPK"/>
</dbReference>
<dbReference type="EMBL" id="QLYX01000017">
    <property type="protein sequence ID" value="RAY11710.1"/>
    <property type="molecule type" value="Genomic_DNA"/>
</dbReference>
<gene>
    <name evidence="1" type="ORF">DPM19_29285</name>
</gene>
<dbReference type="AlphaFoldDB" id="A0A365GY01"/>
<dbReference type="OrthoDB" id="4304137at2"/>
<sequence>MQLIVSELVTNSVTALEETARHMAPQVPAVRFRLSADPGPDGAMVTVEVWDQLPSPPRPRSPVATEEGGRGLLLVGAVAKEWGWYWPDHRVGPGVEWRPAEPKLITESTALFGKVTWATVTNGHGRGGPLPTPG</sequence>
<reference evidence="1 2" key="1">
    <citation type="submission" date="2018-06" db="EMBL/GenBank/DDBJ databases">
        <title>Actinomadura craniellae sp. nov. isolated from marine sponge Craniella sp.</title>
        <authorList>
            <person name="Li L."/>
            <person name="Xu Q.H."/>
            <person name="Lin H.W."/>
            <person name="Lu Y.H."/>
        </authorList>
    </citation>
    <scope>NUCLEOTIDE SEQUENCE [LARGE SCALE GENOMIC DNA]</scope>
    <source>
        <strain evidence="1 2">LHW63021</strain>
    </source>
</reference>
<dbReference type="Proteomes" id="UP000251891">
    <property type="component" value="Unassembled WGS sequence"/>
</dbReference>